<feature type="region of interest" description="Disordered" evidence="1">
    <location>
        <begin position="1"/>
        <end position="39"/>
    </location>
</feature>
<organism evidence="2 3">
    <name type="scientific">Ramularia collo-cygni</name>
    <dbReference type="NCBI Taxonomy" id="112498"/>
    <lineage>
        <taxon>Eukaryota</taxon>
        <taxon>Fungi</taxon>
        <taxon>Dikarya</taxon>
        <taxon>Ascomycota</taxon>
        <taxon>Pezizomycotina</taxon>
        <taxon>Dothideomycetes</taxon>
        <taxon>Dothideomycetidae</taxon>
        <taxon>Mycosphaerellales</taxon>
        <taxon>Mycosphaerellaceae</taxon>
        <taxon>Ramularia</taxon>
    </lineage>
</organism>
<feature type="compositionally biased region" description="Polar residues" evidence="1">
    <location>
        <begin position="17"/>
        <end position="31"/>
    </location>
</feature>
<evidence type="ECO:0000256" key="1">
    <source>
        <dbReference type="SAM" id="MobiDB-lite"/>
    </source>
</evidence>
<dbReference type="RefSeq" id="XP_023629830.1">
    <property type="nucleotide sequence ID" value="XM_023774062.1"/>
</dbReference>
<name>A0A2D3V138_9PEZI</name>
<evidence type="ECO:0000313" key="3">
    <source>
        <dbReference type="Proteomes" id="UP000225277"/>
    </source>
</evidence>
<dbReference type="EMBL" id="FJUY01000015">
    <property type="protein sequence ID" value="CZT23106.1"/>
    <property type="molecule type" value="Genomic_DNA"/>
</dbReference>
<feature type="compositionally biased region" description="Basic and acidic residues" evidence="1">
    <location>
        <begin position="356"/>
        <end position="372"/>
    </location>
</feature>
<dbReference type="Proteomes" id="UP000225277">
    <property type="component" value="Unassembled WGS sequence"/>
</dbReference>
<keyword evidence="3" id="KW-1185">Reference proteome</keyword>
<evidence type="ECO:0000313" key="2">
    <source>
        <dbReference type="EMBL" id="CZT23106.1"/>
    </source>
</evidence>
<accession>A0A2D3V138</accession>
<protein>
    <submittedName>
        <fullName evidence="2">Uncharacterized protein</fullName>
    </submittedName>
</protein>
<dbReference type="GeneID" id="35603897"/>
<proteinExistence type="predicted"/>
<feature type="compositionally biased region" description="Acidic residues" evidence="1">
    <location>
        <begin position="376"/>
        <end position="388"/>
    </location>
</feature>
<sequence>MSNTNAAAARSRYGRRNQPNNTHASAATTTRAGLRRNSAPNPRLLAELETYLNGPVNKDVEDLGSFYWHGRWVAIQRHELGMIWGCRCRNVPEIHRLMISTTWGGILADDVSDERREANGNRGTVAARTAQVQARSSKAVAAREAAGYPAVARVDMDIDTAEEALRPIRGGDLAAPLAPRASTPRHPYALSDEQAPMSDRLARDFANADRATNIFLTDVQGNFLGAWPKQQKPHTYDQATCGVEGFAGTRAYQSPGIGALEPMGLWKYREWLVKRNDFRLTKAGCDDEALRKTVLDQCLETDDLNWRYVEEAWRRLGDGGQALPDGFVDSANEPLEEADDADVDMTSPVLEDESEVEKTLTERGFDADDERTATALEEESDSEGEYEDGERTFLMQGKF</sequence>
<gene>
    <name evidence="2" type="ORF">RCC_08816</name>
</gene>
<feature type="region of interest" description="Disordered" evidence="1">
    <location>
        <begin position="347"/>
        <end position="399"/>
    </location>
</feature>
<reference evidence="2 3" key="1">
    <citation type="submission" date="2016-03" db="EMBL/GenBank/DDBJ databases">
        <authorList>
            <person name="Ploux O."/>
        </authorList>
    </citation>
    <scope>NUCLEOTIDE SEQUENCE [LARGE SCALE GENOMIC DNA]</scope>
    <source>
        <strain evidence="2 3">URUG2</strain>
    </source>
</reference>
<dbReference type="AlphaFoldDB" id="A0A2D3V138"/>